<dbReference type="EMBL" id="JAHWGI010001195">
    <property type="protein sequence ID" value="KAK3924613.1"/>
    <property type="molecule type" value="Genomic_DNA"/>
</dbReference>
<feature type="compositionally biased region" description="Basic and acidic residues" evidence="1">
    <location>
        <begin position="167"/>
        <end position="187"/>
    </location>
</feature>
<comment type="caution">
    <text evidence="2">The sequence shown here is derived from an EMBL/GenBank/DDBJ whole genome shotgun (WGS) entry which is preliminary data.</text>
</comment>
<keyword evidence="2" id="KW-0131">Cell cycle</keyword>
<feature type="compositionally biased region" description="Low complexity" evidence="1">
    <location>
        <begin position="8"/>
        <end position="26"/>
    </location>
</feature>
<proteinExistence type="predicted"/>
<reference evidence="2" key="1">
    <citation type="submission" date="2021-07" db="EMBL/GenBank/DDBJ databases">
        <authorList>
            <person name="Catto M.A."/>
            <person name="Jacobson A."/>
            <person name="Kennedy G."/>
            <person name="Labadie P."/>
            <person name="Hunt B.G."/>
            <person name="Srinivasan R."/>
        </authorList>
    </citation>
    <scope>NUCLEOTIDE SEQUENCE</scope>
    <source>
        <strain evidence="2">PL_HMW_Pooled</strain>
        <tissue evidence="2">Head</tissue>
    </source>
</reference>
<dbReference type="AlphaFoldDB" id="A0AAE1HNS3"/>
<dbReference type="Proteomes" id="UP001219518">
    <property type="component" value="Unassembled WGS sequence"/>
</dbReference>
<reference evidence="2" key="2">
    <citation type="journal article" date="2023" name="BMC Genomics">
        <title>Pest status, molecular evolution, and epigenetic factors derived from the genome assembly of Frankliniella fusca, a thysanopteran phytovirus vector.</title>
        <authorList>
            <person name="Catto M.A."/>
            <person name="Labadie P.E."/>
            <person name="Jacobson A.L."/>
            <person name="Kennedy G.G."/>
            <person name="Srinivasan R."/>
            <person name="Hunt B.G."/>
        </authorList>
    </citation>
    <scope>NUCLEOTIDE SEQUENCE</scope>
    <source>
        <strain evidence="2">PL_HMW_Pooled</strain>
    </source>
</reference>
<evidence type="ECO:0000313" key="3">
    <source>
        <dbReference type="Proteomes" id="UP001219518"/>
    </source>
</evidence>
<accession>A0AAE1HNS3</accession>
<name>A0AAE1HNS3_9NEOP</name>
<dbReference type="GO" id="GO:0051301">
    <property type="term" value="P:cell division"/>
    <property type="evidence" value="ECO:0007669"/>
    <property type="project" value="UniProtKB-KW"/>
</dbReference>
<gene>
    <name evidence="2" type="ORF">KUF71_012746</name>
</gene>
<sequence length="195" mass="21685">MDLIRAYSSGSSSGSSNPSFSGDTSGDTLILEDSSLERELSDLRSSSCEGRPAQGEPQTYDMPDLEPTPAHPEPVPEPPLAPAEPDPVECSVEGFEVEVPEAVAGPSNVWIRLDPKVEEDPCLRKASRPSRPQTPPVKAAIHQLPGNAAKNPPDFESKFQDPLQRNNQDEERKRKYIEMKERKEQEKRLRKKKKN</sequence>
<keyword evidence="3" id="KW-1185">Reference proteome</keyword>
<feature type="region of interest" description="Disordered" evidence="1">
    <location>
        <begin position="1"/>
        <end position="91"/>
    </location>
</feature>
<organism evidence="2 3">
    <name type="scientific">Frankliniella fusca</name>
    <dbReference type="NCBI Taxonomy" id="407009"/>
    <lineage>
        <taxon>Eukaryota</taxon>
        <taxon>Metazoa</taxon>
        <taxon>Ecdysozoa</taxon>
        <taxon>Arthropoda</taxon>
        <taxon>Hexapoda</taxon>
        <taxon>Insecta</taxon>
        <taxon>Pterygota</taxon>
        <taxon>Neoptera</taxon>
        <taxon>Paraneoptera</taxon>
        <taxon>Thysanoptera</taxon>
        <taxon>Terebrantia</taxon>
        <taxon>Thripoidea</taxon>
        <taxon>Thripidae</taxon>
        <taxon>Frankliniella</taxon>
    </lineage>
</organism>
<feature type="region of interest" description="Disordered" evidence="1">
    <location>
        <begin position="121"/>
        <end position="195"/>
    </location>
</feature>
<evidence type="ECO:0000256" key="1">
    <source>
        <dbReference type="SAM" id="MobiDB-lite"/>
    </source>
</evidence>
<feature type="compositionally biased region" description="Pro residues" evidence="1">
    <location>
        <begin position="69"/>
        <end position="85"/>
    </location>
</feature>
<evidence type="ECO:0000313" key="2">
    <source>
        <dbReference type="EMBL" id="KAK3924613.1"/>
    </source>
</evidence>
<protein>
    <submittedName>
        <fullName evidence="2">Cell division control protein 4</fullName>
    </submittedName>
</protein>
<keyword evidence="2" id="KW-0132">Cell division</keyword>